<dbReference type="InterPro" id="IPR037914">
    <property type="entry name" value="SpoVT-AbrB_sf"/>
</dbReference>
<dbReference type="InterPro" id="IPR007159">
    <property type="entry name" value="SpoVT-AbrB_dom"/>
</dbReference>
<dbReference type="Proteomes" id="UP000269352">
    <property type="component" value="Unassembled WGS sequence"/>
</dbReference>
<accession>A0A388T7Q9</accession>
<feature type="domain" description="SpoVT-AbrB" evidence="1">
    <location>
        <begin position="4"/>
        <end position="49"/>
    </location>
</feature>
<dbReference type="Pfam" id="PF04014">
    <property type="entry name" value="MazE_antitoxin"/>
    <property type="match status" value="1"/>
</dbReference>
<comment type="caution">
    <text evidence="2">The sequence shown here is derived from an EMBL/GenBank/DDBJ whole genome shotgun (WGS) entry which is preliminary data.</text>
</comment>
<gene>
    <name evidence="2" type="primary">spoVT</name>
    <name evidence="2" type="ORF">NO1_0089</name>
</gene>
<organism evidence="2 3">
    <name type="scientific">Termititenax aidoneus</name>
    <dbReference type="NCBI Taxonomy" id="2218524"/>
    <lineage>
        <taxon>Bacteria</taxon>
        <taxon>Bacillati</taxon>
        <taxon>Candidatus Margulisiibacteriota</taxon>
        <taxon>Candidatus Termititenacia</taxon>
        <taxon>Candidatus Termititenacales</taxon>
        <taxon>Candidatus Termititenacaceae</taxon>
        <taxon>Candidatus Termititenax</taxon>
    </lineage>
</organism>
<sequence length="86" mass="9376">MNIAKVSANGQVTVPVEIRRKLHIKDGDKLLFIECSNGIMINNASAVAVVQAQDVFSGAAKDFDVQTEEEVQGLIDDLRYGKQKVS</sequence>
<dbReference type="SUPFAM" id="SSF89447">
    <property type="entry name" value="AbrB/MazE/MraZ-like"/>
    <property type="match status" value="1"/>
</dbReference>
<evidence type="ECO:0000259" key="1">
    <source>
        <dbReference type="SMART" id="SM00966"/>
    </source>
</evidence>
<evidence type="ECO:0000313" key="2">
    <source>
        <dbReference type="EMBL" id="GBR72580.1"/>
    </source>
</evidence>
<dbReference type="Gene3D" id="2.10.260.10">
    <property type="match status" value="1"/>
</dbReference>
<reference evidence="2 3" key="1">
    <citation type="journal article" date="2019" name="ISME J.">
        <title>Genome analyses of uncultured TG2/ZB3 bacteria in 'Margulisbacteria' specifically attached to ectosymbiotic spirochetes of protists in the termite gut.</title>
        <authorList>
            <person name="Utami Y.D."/>
            <person name="Kuwahara H."/>
            <person name="Igai K."/>
            <person name="Murakami T."/>
            <person name="Sugaya K."/>
            <person name="Morikawa T."/>
            <person name="Nagura Y."/>
            <person name="Yuki M."/>
            <person name="Deevong P."/>
            <person name="Inoue T."/>
            <person name="Kihara K."/>
            <person name="Lo N."/>
            <person name="Yamada A."/>
            <person name="Ohkuma M."/>
            <person name="Hongoh Y."/>
        </authorList>
    </citation>
    <scope>NUCLEOTIDE SEQUENCE [LARGE SCALE GENOMIC DNA]</scope>
    <source>
        <strain evidence="2">NkOx7-01</strain>
    </source>
</reference>
<dbReference type="EMBL" id="BGZN01000001">
    <property type="protein sequence ID" value="GBR72580.1"/>
    <property type="molecule type" value="Genomic_DNA"/>
</dbReference>
<proteinExistence type="predicted"/>
<name>A0A388T7Q9_TERA1</name>
<dbReference type="SMART" id="SM00966">
    <property type="entry name" value="SpoVT_AbrB"/>
    <property type="match status" value="1"/>
</dbReference>
<dbReference type="AlphaFoldDB" id="A0A388T7Q9"/>
<dbReference type="NCBIfam" id="TIGR01439">
    <property type="entry name" value="lp_hng_hel_AbrB"/>
    <property type="match status" value="1"/>
</dbReference>
<dbReference type="GO" id="GO:0003677">
    <property type="term" value="F:DNA binding"/>
    <property type="evidence" value="ECO:0007669"/>
    <property type="project" value="InterPro"/>
</dbReference>
<evidence type="ECO:0000313" key="3">
    <source>
        <dbReference type="Proteomes" id="UP000269352"/>
    </source>
</evidence>
<keyword evidence="3" id="KW-1185">Reference proteome</keyword>
<protein>
    <submittedName>
        <fullName evidence="2">Transcriptional regulator AbrB family</fullName>
    </submittedName>
</protein>